<protein>
    <submittedName>
        <fullName evidence="3">Uncharacterized protein</fullName>
    </submittedName>
</protein>
<sequence>MTRWTREIGDMKPSLVPYGECQSESSRTGLVAGVTGGFLGGYISNVLFKLPRNNSILAGVVTGSLVGWLFANQAMKECMKRNHLSDKPTMPQSTPTTLEDVLSSGDEKSSPK</sequence>
<reference evidence="3" key="1">
    <citation type="submission" date="2022-07" db="EMBL/GenBank/DDBJ databases">
        <title>Phylogenomic reconstructions and comparative analyses of Kickxellomycotina fungi.</title>
        <authorList>
            <person name="Reynolds N.K."/>
            <person name="Stajich J.E."/>
            <person name="Barry K."/>
            <person name="Grigoriev I.V."/>
            <person name="Crous P."/>
            <person name="Smith M.E."/>
        </authorList>
    </citation>
    <scope>NUCLEOTIDE SEQUENCE</scope>
    <source>
        <strain evidence="3">RSA 861</strain>
    </source>
</reference>
<evidence type="ECO:0000256" key="2">
    <source>
        <dbReference type="SAM" id="Phobius"/>
    </source>
</evidence>
<evidence type="ECO:0000313" key="4">
    <source>
        <dbReference type="Proteomes" id="UP001150569"/>
    </source>
</evidence>
<keyword evidence="2" id="KW-0812">Transmembrane</keyword>
<proteinExistence type="predicted"/>
<comment type="caution">
    <text evidence="3">The sequence shown here is derived from an EMBL/GenBank/DDBJ whole genome shotgun (WGS) entry which is preliminary data.</text>
</comment>
<feature type="region of interest" description="Disordered" evidence="1">
    <location>
        <begin position="82"/>
        <end position="112"/>
    </location>
</feature>
<evidence type="ECO:0000256" key="1">
    <source>
        <dbReference type="SAM" id="MobiDB-lite"/>
    </source>
</evidence>
<dbReference type="OrthoDB" id="3352450at2759"/>
<dbReference type="Proteomes" id="UP001150569">
    <property type="component" value="Unassembled WGS sequence"/>
</dbReference>
<organism evidence="3 4">
    <name type="scientific">Tieghemiomyces parasiticus</name>
    <dbReference type="NCBI Taxonomy" id="78921"/>
    <lineage>
        <taxon>Eukaryota</taxon>
        <taxon>Fungi</taxon>
        <taxon>Fungi incertae sedis</taxon>
        <taxon>Zoopagomycota</taxon>
        <taxon>Kickxellomycotina</taxon>
        <taxon>Dimargaritomycetes</taxon>
        <taxon>Dimargaritales</taxon>
        <taxon>Dimargaritaceae</taxon>
        <taxon>Tieghemiomyces</taxon>
    </lineage>
</organism>
<dbReference type="EMBL" id="JANBPT010000133">
    <property type="protein sequence ID" value="KAJ1927124.1"/>
    <property type="molecule type" value="Genomic_DNA"/>
</dbReference>
<name>A0A9W8E0X2_9FUNG</name>
<accession>A0A9W8E0X2</accession>
<dbReference type="AlphaFoldDB" id="A0A9W8E0X2"/>
<feature type="transmembrane region" description="Helical" evidence="2">
    <location>
        <begin position="30"/>
        <end position="48"/>
    </location>
</feature>
<dbReference type="InterPro" id="IPR038259">
    <property type="entry name" value="Tmem141_sf"/>
</dbReference>
<evidence type="ECO:0000313" key="3">
    <source>
        <dbReference type="EMBL" id="KAJ1927124.1"/>
    </source>
</evidence>
<keyword evidence="2" id="KW-1133">Transmembrane helix</keyword>
<keyword evidence="2" id="KW-0472">Membrane</keyword>
<gene>
    <name evidence="3" type="ORF">IWQ60_003207</name>
</gene>
<dbReference type="Gene3D" id="1.10.3350.20">
    <property type="entry name" value="Tmem141 protein family"/>
    <property type="match status" value="1"/>
</dbReference>
<keyword evidence="4" id="KW-1185">Reference proteome</keyword>
<feature type="transmembrane region" description="Helical" evidence="2">
    <location>
        <begin position="54"/>
        <end position="71"/>
    </location>
</feature>